<name>A0A2H3K5H8_WOLCO</name>
<accession>A0A2H3K5H8</accession>
<feature type="region of interest" description="Disordered" evidence="1">
    <location>
        <begin position="259"/>
        <end position="323"/>
    </location>
</feature>
<dbReference type="EMBL" id="KB468157">
    <property type="protein sequence ID" value="PCH44314.1"/>
    <property type="molecule type" value="Genomic_DNA"/>
</dbReference>
<keyword evidence="2" id="KW-1133">Transmembrane helix</keyword>
<protein>
    <recommendedName>
        <fullName evidence="5">Family A G protein-coupled receptor-like protein</fullName>
    </recommendedName>
</protein>
<feature type="transmembrane region" description="Helical" evidence="2">
    <location>
        <begin position="158"/>
        <end position="181"/>
    </location>
</feature>
<organism evidence="3 4">
    <name type="scientific">Wolfiporia cocos (strain MD-104)</name>
    <name type="common">Brown rot fungus</name>
    <dbReference type="NCBI Taxonomy" id="742152"/>
    <lineage>
        <taxon>Eukaryota</taxon>
        <taxon>Fungi</taxon>
        <taxon>Dikarya</taxon>
        <taxon>Basidiomycota</taxon>
        <taxon>Agaricomycotina</taxon>
        <taxon>Agaricomycetes</taxon>
        <taxon>Polyporales</taxon>
        <taxon>Phaeolaceae</taxon>
        <taxon>Wolfiporia</taxon>
    </lineage>
</organism>
<reference evidence="3 4" key="1">
    <citation type="journal article" date="2012" name="Science">
        <title>The Paleozoic origin of enzymatic lignin decomposition reconstructed from 31 fungal genomes.</title>
        <authorList>
            <person name="Floudas D."/>
            <person name="Binder M."/>
            <person name="Riley R."/>
            <person name="Barry K."/>
            <person name="Blanchette R.A."/>
            <person name="Henrissat B."/>
            <person name="Martinez A.T."/>
            <person name="Otillar R."/>
            <person name="Spatafora J.W."/>
            <person name="Yadav J.S."/>
            <person name="Aerts A."/>
            <person name="Benoit I."/>
            <person name="Boyd A."/>
            <person name="Carlson A."/>
            <person name="Copeland A."/>
            <person name="Coutinho P.M."/>
            <person name="de Vries R.P."/>
            <person name="Ferreira P."/>
            <person name="Findley K."/>
            <person name="Foster B."/>
            <person name="Gaskell J."/>
            <person name="Glotzer D."/>
            <person name="Gorecki P."/>
            <person name="Heitman J."/>
            <person name="Hesse C."/>
            <person name="Hori C."/>
            <person name="Igarashi K."/>
            <person name="Jurgens J.A."/>
            <person name="Kallen N."/>
            <person name="Kersten P."/>
            <person name="Kohler A."/>
            <person name="Kuees U."/>
            <person name="Kumar T.K.A."/>
            <person name="Kuo A."/>
            <person name="LaButti K."/>
            <person name="Larrondo L.F."/>
            <person name="Lindquist E."/>
            <person name="Ling A."/>
            <person name="Lombard V."/>
            <person name="Lucas S."/>
            <person name="Lundell T."/>
            <person name="Martin R."/>
            <person name="McLaughlin D.J."/>
            <person name="Morgenstern I."/>
            <person name="Morin E."/>
            <person name="Murat C."/>
            <person name="Nagy L.G."/>
            <person name="Nolan M."/>
            <person name="Ohm R.A."/>
            <person name="Patyshakuliyeva A."/>
            <person name="Rokas A."/>
            <person name="Ruiz-Duenas F.J."/>
            <person name="Sabat G."/>
            <person name="Salamov A."/>
            <person name="Samejima M."/>
            <person name="Schmutz J."/>
            <person name="Slot J.C."/>
            <person name="St John F."/>
            <person name="Stenlid J."/>
            <person name="Sun H."/>
            <person name="Sun S."/>
            <person name="Syed K."/>
            <person name="Tsang A."/>
            <person name="Wiebenga A."/>
            <person name="Young D."/>
            <person name="Pisabarro A."/>
            <person name="Eastwood D.C."/>
            <person name="Martin F."/>
            <person name="Cullen D."/>
            <person name="Grigoriev I.V."/>
            <person name="Hibbett D.S."/>
        </authorList>
    </citation>
    <scope>NUCLEOTIDE SEQUENCE [LARGE SCALE GENOMIC DNA]</scope>
    <source>
        <strain evidence="3 4">MD-104</strain>
    </source>
</reference>
<evidence type="ECO:0000256" key="1">
    <source>
        <dbReference type="SAM" id="MobiDB-lite"/>
    </source>
</evidence>
<feature type="transmembrane region" description="Helical" evidence="2">
    <location>
        <begin position="123"/>
        <end position="146"/>
    </location>
</feature>
<dbReference type="OMA" id="RIWYMSR"/>
<proteinExistence type="predicted"/>
<evidence type="ECO:0000256" key="2">
    <source>
        <dbReference type="SAM" id="Phobius"/>
    </source>
</evidence>
<sequence>MKPSLTNDTAYIIGFACEAVLWGAYFVLFSGTSIAYATRHRSRRVLALPLLIAHIALFLLATTHFALEFSHFYTHLASNGVEGYANETGPLFGADILMSLLDFVGDCVLIYRCWILWKYNIPIIILPFLAALCGFVCIMEVAHLTLTIDPSAPTPSPYIVPLGIAGYALPLCTNVMVTILITGRLWYDYRPNREYLHDTHSGVLRVIIIIVESGLLYLAVQLVYLVLFSLQHPAEQTVGIMAVQIYGIAPTLIIARSGRDKRRSTTKSTMPTMMYNNSTAASDDPQHVTTRSGNYHQWDTITEVDKADNSSTDPKKHTPATDS</sequence>
<dbReference type="Proteomes" id="UP000218811">
    <property type="component" value="Unassembled WGS sequence"/>
</dbReference>
<feature type="compositionally biased region" description="Polar residues" evidence="1">
    <location>
        <begin position="266"/>
        <end position="300"/>
    </location>
</feature>
<dbReference type="AlphaFoldDB" id="A0A2H3K5H8"/>
<feature type="transmembrane region" description="Helical" evidence="2">
    <location>
        <begin position="12"/>
        <end position="38"/>
    </location>
</feature>
<gene>
    <name evidence="3" type="ORF">WOLCODRAFT_18850</name>
</gene>
<feature type="compositionally biased region" description="Basic and acidic residues" evidence="1">
    <location>
        <begin position="303"/>
        <end position="316"/>
    </location>
</feature>
<evidence type="ECO:0000313" key="3">
    <source>
        <dbReference type="EMBL" id="PCH44314.1"/>
    </source>
</evidence>
<feature type="transmembrane region" description="Helical" evidence="2">
    <location>
        <begin position="202"/>
        <end position="226"/>
    </location>
</feature>
<feature type="transmembrane region" description="Helical" evidence="2">
    <location>
        <begin position="238"/>
        <end position="255"/>
    </location>
</feature>
<keyword evidence="2" id="KW-0472">Membrane</keyword>
<feature type="transmembrane region" description="Helical" evidence="2">
    <location>
        <begin position="91"/>
        <end position="111"/>
    </location>
</feature>
<evidence type="ECO:0000313" key="4">
    <source>
        <dbReference type="Proteomes" id="UP000218811"/>
    </source>
</evidence>
<evidence type="ECO:0008006" key="5">
    <source>
        <dbReference type="Google" id="ProtNLM"/>
    </source>
</evidence>
<dbReference type="OrthoDB" id="3341077at2759"/>
<keyword evidence="4" id="KW-1185">Reference proteome</keyword>
<keyword evidence="2" id="KW-0812">Transmembrane</keyword>
<feature type="transmembrane region" description="Helical" evidence="2">
    <location>
        <begin position="45"/>
        <end position="67"/>
    </location>
</feature>